<proteinExistence type="predicted"/>
<feature type="transmembrane region" description="Helical" evidence="1">
    <location>
        <begin position="5"/>
        <end position="21"/>
    </location>
</feature>
<name>A0A0B7K3L7_BIOOC</name>
<reference evidence="2" key="1">
    <citation type="submission" date="2015-01" db="EMBL/GenBank/DDBJ databases">
        <authorList>
            <person name="Durling Mikael"/>
        </authorList>
    </citation>
    <scope>NUCLEOTIDE SEQUENCE</scope>
</reference>
<protein>
    <submittedName>
        <fullName evidence="2">Uncharacterized protein</fullName>
    </submittedName>
</protein>
<evidence type="ECO:0000313" key="2">
    <source>
        <dbReference type="EMBL" id="CEO51963.1"/>
    </source>
</evidence>
<dbReference type="AlphaFoldDB" id="A0A0B7K3L7"/>
<keyword evidence="1" id="KW-0812">Transmembrane</keyword>
<feature type="non-terminal residue" evidence="2">
    <location>
        <position position="1"/>
    </location>
</feature>
<sequence length="209" mass="23342">SGLWWWWWCVCFPVVLVSIHGRRPSTRIILSVYLLHAMSQQSSVIGNRPTDAAEVTMPELHRLVQSHIELISRTALNSMATGPSSMDPNPLTTGLGEYLLLVSQFWADLTKSILESPAIYQAAVDVHEESRRRSHLTDLSSVVNMDLEITKLTAIRDLTKKHCLAVQDVWGVRSPRELAQSDSQVASAVIEEIDTIVRKHLHIGVANDS</sequence>
<organism evidence="2">
    <name type="scientific">Bionectria ochroleuca</name>
    <name type="common">Gliocladium roseum</name>
    <dbReference type="NCBI Taxonomy" id="29856"/>
    <lineage>
        <taxon>Eukaryota</taxon>
        <taxon>Fungi</taxon>
        <taxon>Dikarya</taxon>
        <taxon>Ascomycota</taxon>
        <taxon>Pezizomycotina</taxon>
        <taxon>Sordariomycetes</taxon>
        <taxon>Hypocreomycetidae</taxon>
        <taxon>Hypocreales</taxon>
        <taxon>Bionectriaceae</taxon>
        <taxon>Clonostachys</taxon>
    </lineage>
</organism>
<accession>A0A0B7K3L7</accession>
<gene>
    <name evidence="2" type="ORF">BN869_000008021_1</name>
</gene>
<keyword evidence="1" id="KW-1133">Transmembrane helix</keyword>
<keyword evidence="1" id="KW-0472">Membrane</keyword>
<evidence type="ECO:0000256" key="1">
    <source>
        <dbReference type="SAM" id="Phobius"/>
    </source>
</evidence>
<dbReference type="EMBL" id="CDPU01000026">
    <property type="protein sequence ID" value="CEO51963.1"/>
    <property type="molecule type" value="Genomic_DNA"/>
</dbReference>